<protein>
    <submittedName>
        <fullName evidence="3">Uncharacterized protein</fullName>
    </submittedName>
</protein>
<accession>A0AAD8RUD7</accession>
<reference evidence="3" key="1">
    <citation type="submission" date="2023-07" db="EMBL/GenBank/DDBJ databases">
        <title>A chromosome-level genome assembly of Lolium multiflorum.</title>
        <authorList>
            <person name="Chen Y."/>
            <person name="Copetti D."/>
            <person name="Kolliker R."/>
            <person name="Studer B."/>
        </authorList>
    </citation>
    <scope>NUCLEOTIDE SEQUENCE</scope>
    <source>
        <strain evidence="3">02402/16</strain>
        <tissue evidence="3">Leaf</tissue>
    </source>
</reference>
<gene>
    <name evidence="3" type="ORF">QYE76_005402</name>
</gene>
<organism evidence="3 4">
    <name type="scientific">Lolium multiflorum</name>
    <name type="common">Italian ryegrass</name>
    <name type="synonym">Lolium perenne subsp. multiflorum</name>
    <dbReference type="NCBI Taxonomy" id="4521"/>
    <lineage>
        <taxon>Eukaryota</taxon>
        <taxon>Viridiplantae</taxon>
        <taxon>Streptophyta</taxon>
        <taxon>Embryophyta</taxon>
        <taxon>Tracheophyta</taxon>
        <taxon>Spermatophyta</taxon>
        <taxon>Magnoliopsida</taxon>
        <taxon>Liliopsida</taxon>
        <taxon>Poales</taxon>
        <taxon>Poaceae</taxon>
        <taxon>BOP clade</taxon>
        <taxon>Pooideae</taxon>
        <taxon>Poodae</taxon>
        <taxon>Poeae</taxon>
        <taxon>Poeae Chloroplast Group 2 (Poeae type)</taxon>
        <taxon>Loliodinae</taxon>
        <taxon>Loliinae</taxon>
        <taxon>Lolium</taxon>
    </lineage>
</organism>
<evidence type="ECO:0000256" key="2">
    <source>
        <dbReference type="SAM" id="Phobius"/>
    </source>
</evidence>
<feature type="compositionally biased region" description="Acidic residues" evidence="1">
    <location>
        <begin position="83"/>
        <end position="94"/>
    </location>
</feature>
<feature type="region of interest" description="Disordered" evidence="1">
    <location>
        <begin position="62"/>
        <end position="113"/>
    </location>
</feature>
<proteinExistence type="predicted"/>
<evidence type="ECO:0000313" key="4">
    <source>
        <dbReference type="Proteomes" id="UP001231189"/>
    </source>
</evidence>
<keyword evidence="2" id="KW-0472">Membrane</keyword>
<name>A0AAD8RUD7_LOLMU</name>
<dbReference type="EMBL" id="JAUUTY010000005">
    <property type="protein sequence ID" value="KAK1631087.1"/>
    <property type="molecule type" value="Genomic_DNA"/>
</dbReference>
<keyword evidence="2" id="KW-0812">Transmembrane</keyword>
<comment type="caution">
    <text evidence="3">The sequence shown here is derived from an EMBL/GenBank/DDBJ whole genome shotgun (WGS) entry which is preliminary data.</text>
</comment>
<sequence>MCKNTNDVAHQSLALNQETRRRQSEFLAARNAPIPPSGPEMEPVVAPAWEMPPITDEMLQNFDLSMYAHGGPPPRTARAPTPSDDDGDEDEGSPEDLISKPKWEKSRTSGQQKPCAGCMVGIILHRLLVFVLVAGPATVLSLGRKMVVWARKAAAQSRKQTGGEKDFHGLI</sequence>
<evidence type="ECO:0000313" key="3">
    <source>
        <dbReference type="EMBL" id="KAK1631087.1"/>
    </source>
</evidence>
<keyword evidence="4" id="KW-1185">Reference proteome</keyword>
<dbReference type="AlphaFoldDB" id="A0AAD8RUD7"/>
<feature type="transmembrane region" description="Helical" evidence="2">
    <location>
        <begin position="123"/>
        <end position="142"/>
    </location>
</feature>
<dbReference type="Proteomes" id="UP001231189">
    <property type="component" value="Unassembled WGS sequence"/>
</dbReference>
<evidence type="ECO:0000256" key="1">
    <source>
        <dbReference type="SAM" id="MobiDB-lite"/>
    </source>
</evidence>
<keyword evidence="2" id="KW-1133">Transmembrane helix</keyword>
<feature type="compositionally biased region" description="Basic and acidic residues" evidence="1">
    <location>
        <begin position="97"/>
        <end position="107"/>
    </location>
</feature>